<comment type="caution">
    <text evidence="12">The sequence shown here is derived from an EMBL/GenBank/DDBJ whole genome shotgun (WGS) entry which is preliminary data.</text>
</comment>
<evidence type="ECO:0000256" key="10">
    <source>
        <dbReference type="SAM" id="MobiDB-lite"/>
    </source>
</evidence>
<comment type="subcellular location">
    <subcellularLocation>
        <location evidence="1">Endoplasmic reticulum membrane</location>
        <topology evidence="1">Single-pass type I membrane protein</topology>
    </subcellularLocation>
</comment>
<organism evidence="12 13">
    <name type="scientific">Collybia nuda</name>
    <dbReference type="NCBI Taxonomy" id="64659"/>
    <lineage>
        <taxon>Eukaryota</taxon>
        <taxon>Fungi</taxon>
        <taxon>Dikarya</taxon>
        <taxon>Basidiomycota</taxon>
        <taxon>Agaricomycotina</taxon>
        <taxon>Agaricomycetes</taxon>
        <taxon>Agaricomycetidae</taxon>
        <taxon>Agaricales</taxon>
        <taxon>Tricholomatineae</taxon>
        <taxon>Clitocybaceae</taxon>
        <taxon>Collybia</taxon>
    </lineage>
</organism>
<feature type="signal peptide" evidence="11">
    <location>
        <begin position="1"/>
        <end position="20"/>
    </location>
</feature>
<dbReference type="InterPro" id="IPR019623">
    <property type="entry name" value="Rot1"/>
</dbReference>
<keyword evidence="9" id="KW-0472">Membrane</keyword>
<evidence type="ECO:0000256" key="1">
    <source>
        <dbReference type="ARBA" id="ARBA00004115"/>
    </source>
</evidence>
<evidence type="ECO:0000313" key="13">
    <source>
        <dbReference type="Proteomes" id="UP000807353"/>
    </source>
</evidence>
<evidence type="ECO:0000313" key="12">
    <source>
        <dbReference type="EMBL" id="KAF9464194.1"/>
    </source>
</evidence>
<keyword evidence="8" id="KW-1133">Transmembrane helix</keyword>
<sequence length="241" mass="25670">MIFTPLIGLVLAALAPSAYSQDIQYDSTHNATSIVGTWSSGSQAVKTGPGFANPANMSFTYPKTTGISYSFSDDGFYEIARYRFNGNGSSPTCITGVIGWVHGTYELLGNGSIIMTPLGDGFQQVQDPCAAVSNFLEPYNITETYLQWRIFLDASAGYKLHLFQFDGAPLAPQFHVSPTPTMLPTQKLRNDSSAPAPEQTGNGVKTRNALKTNDVGSRQPWTTAIVGGAGAVAMGIASLLL</sequence>
<evidence type="ECO:0000256" key="11">
    <source>
        <dbReference type="SAM" id="SignalP"/>
    </source>
</evidence>
<comment type="similarity">
    <text evidence="2">Belongs to the ROT1 family.</text>
</comment>
<evidence type="ECO:0000256" key="3">
    <source>
        <dbReference type="ARBA" id="ARBA00016195"/>
    </source>
</evidence>
<name>A0A9P5Y7M5_9AGAR</name>
<dbReference type="PANTHER" id="PTHR28090:SF1">
    <property type="entry name" value="PROTEIN ROT1"/>
    <property type="match status" value="1"/>
</dbReference>
<reference evidence="12" key="1">
    <citation type="submission" date="2020-11" db="EMBL/GenBank/DDBJ databases">
        <authorList>
            <consortium name="DOE Joint Genome Institute"/>
            <person name="Ahrendt S."/>
            <person name="Riley R."/>
            <person name="Andreopoulos W."/>
            <person name="Labutti K."/>
            <person name="Pangilinan J."/>
            <person name="Ruiz-Duenas F.J."/>
            <person name="Barrasa J.M."/>
            <person name="Sanchez-Garcia M."/>
            <person name="Camarero S."/>
            <person name="Miyauchi S."/>
            <person name="Serrano A."/>
            <person name="Linde D."/>
            <person name="Babiker R."/>
            <person name="Drula E."/>
            <person name="Ayuso-Fernandez I."/>
            <person name="Pacheco R."/>
            <person name="Padilla G."/>
            <person name="Ferreira P."/>
            <person name="Barriuso J."/>
            <person name="Kellner H."/>
            <person name="Castanera R."/>
            <person name="Alfaro M."/>
            <person name="Ramirez L."/>
            <person name="Pisabarro A.G."/>
            <person name="Kuo A."/>
            <person name="Tritt A."/>
            <person name="Lipzen A."/>
            <person name="He G."/>
            <person name="Yan M."/>
            <person name="Ng V."/>
            <person name="Cullen D."/>
            <person name="Martin F."/>
            <person name="Rosso M.-N."/>
            <person name="Henrissat B."/>
            <person name="Hibbett D."/>
            <person name="Martinez A.T."/>
            <person name="Grigoriev I.V."/>
        </authorList>
    </citation>
    <scope>NUCLEOTIDE SEQUENCE</scope>
    <source>
        <strain evidence="12">CBS 247.69</strain>
    </source>
</reference>
<evidence type="ECO:0000256" key="8">
    <source>
        <dbReference type="ARBA" id="ARBA00022989"/>
    </source>
</evidence>
<keyword evidence="6 11" id="KW-0732">Signal</keyword>
<evidence type="ECO:0000256" key="4">
    <source>
        <dbReference type="ARBA" id="ARBA00017291"/>
    </source>
</evidence>
<dbReference type="OrthoDB" id="5327821at2759"/>
<keyword evidence="13" id="KW-1185">Reference proteome</keyword>
<gene>
    <name evidence="12" type="ORF">BDZ94DRAFT_1257233</name>
</gene>
<dbReference type="Proteomes" id="UP000807353">
    <property type="component" value="Unassembled WGS sequence"/>
</dbReference>
<feature type="region of interest" description="Disordered" evidence="10">
    <location>
        <begin position="181"/>
        <end position="214"/>
    </location>
</feature>
<dbReference type="GO" id="GO:0006458">
    <property type="term" value="P:'de novo' protein folding"/>
    <property type="evidence" value="ECO:0007669"/>
    <property type="project" value="InterPro"/>
</dbReference>
<dbReference type="EMBL" id="MU150256">
    <property type="protein sequence ID" value="KAF9464194.1"/>
    <property type="molecule type" value="Genomic_DNA"/>
</dbReference>
<keyword evidence="5" id="KW-0812">Transmembrane</keyword>
<dbReference type="GO" id="GO:0005789">
    <property type="term" value="C:endoplasmic reticulum membrane"/>
    <property type="evidence" value="ECO:0007669"/>
    <property type="project" value="UniProtKB-SubCell"/>
</dbReference>
<proteinExistence type="inferred from homology"/>
<keyword evidence="7" id="KW-0256">Endoplasmic reticulum</keyword>
<dbReference type="AlphaFoldDB" id="A0A9P5Y7M5"/>
<evidence type="ECO:0000256" key="2">
    <source>
        <dbReference type="ARBA" id="ARBA00007149"/>
    </source>
</evidence>
<feature type="chain" id="PRO_5040312122" description="Protein ROT1" evidence="11">
    <location>
        <begin position="21"/>
        <end position="241"/>
    </location>
</feature>
<evidence type="ECO:0000256" key="6">
    <source>
        <dbReference type="ARBA" id="ARBA00022729"/>
    </source>
</evidence>
<accession>A0A9P5Y7M5</accession>
<evidence type="ECO:0000256" key="7">
    <source>
        <dbReference type="ARBA" id="ARBA00022824"/>
    </source>
</evidence>
<protein>
    <recommendedName>
        <fullName evidence="4">Protein ROT1</fullName>
    </recommendedName>
    <alternativeName>
        <fullName evidence="3">Protein rot1</fullName>
    </alternativeName>
</protein>
<dbReference type="PANTHER" id="PTHR28090">
    <property type="entry name" value="PROTEIN ROT1"/>
    <property type="match status" value="1"/>
</dbReference>
<dbReference type="Pfam" id="PF10681">
    <property type="entry name" value="Rot1"/>
    <property type="match status" value="1"/>
</dbReference>
<feature type="compositionally biased region" description="Polar residues" evidence="10">
    <location>
        <begin position="199"/>
        <end position="214"/>
    </location>
</feature>
<evidence type="ECO:0000256" key="9">
    <source>
        <dbReference type="ARBA" id="ARBA00023136"/>
    </source>
</evidence>
<dbReference type="GO" id="GO:0051082">
    <property type="term" value="F:unfolded protein binding"/>
    <property type="evidence" value="ECO:0007669"/>
    <property type="project" value="TreeGrafter"/>
</dbReference>
<evidence type="ECO:0000256" key="5">
    <source>
        <dbReference type="ARBA" id="ARBA00022692"/>
    </source>
</evidence>